<evidence type="ECO:0000313" key="6">
    <source>
        <dbReference type="EMBL" id="KAH3753407.1"/>
    </source>
</evidence>
<dbReference type="SMART" id="SM00186">
    <property type="entry name" value="FBG"/>
    <property type="match status" value="1"/>
</dbReference>
<evidence type="ECO:0000313" key="5">
    <source>
        <dbReference type="EMBL" id="KAH3753375.1"/>
    </source>
</evidence>
<protein>
    <recommendedName>
        <fullName evidence="4">Fibrinogen C-terminal domain-containing protein</fullName>
    </recommendedName>
</protein>
<feature type="domain" description="Fibrinogen C-terminal" evidence="4">
    <location>
        <begin position="1"/>
        <end position="194"/>
    </location>
</feature>
<organism evidence="6 7">
    <name type="scientific">Dreissena polymorpha</name>
    <name type="common">Zebra mussel</name>
    <name type="synonym">Mytilus polymorpha</name>
    <dbReference type="NCBI Taxonomy" id="45954"/>
    <lineage>
        <taxon>Eukaryota</taxon>
        <taxon>Metazoa</taxon>
        <taxon>Spiralia</taxon>
        <taxon>Lophotrochozoa</taxon>
        <taxon>Mollusca</taxon>
        <taxon>Bivalvia</taxon>
        <taxon>Autobranchia</taxon>
        <taxon>Heteroconchia</taxon>
        <taxon>Euheterodonta</taxon>
        <taxon>Imparidentia</taxon>
        <taxon>Neoheterodontei</taxon>
        <taxon>Myida</taxon>
        <taxon>Dreissenoidea</taxon>
        <taxon>Dreissenidae</taxon>
        <taxon>Dreissena</taxon>
    </lineage>
</organism>
<dbReference type="InterPro" id="IPR002181">
    <property type="entry name" value="Fibrinogen_a/b/g_C_dom"/>
</dbReference>
<reference evidence="6" key="1">
    <citation type="journal article" date="2019" name="bioRxiv">
        <title>The Genome of the Zebra Mussel, Dreissena polymorpha: A Resource for Invasive Species Research.</title>
        <authorList>
            <person name="McCartney M.A."/>
            <person name="Auch B."/>
            <person name="Kono T."/>
            <person name="Mallez S."/>
            <person name="Zhang Y."/>
            <person name="Obille A."/>
            <person name="Becker A."/>
            <person name="Abrahante J.E."/>
            <person name="Garbe J."/>
            <person name="Badalamenti J.P."/>
            <person name="Herman A."/>
            <person name="Mangelson H."/>
            <person name="Liachko I."/>
            <person name="Sullivan S."/>
            <person name="Sone E.D."/>
            <person name="Koren S."/>
            <person name="Silverstein K.A.T."/>
            <person name="Beckman K.B."/>
            <person name="Gohl D.M."/>
        </authorList>
    </citation>
    <scope>NUCLEOTIDE SEQUENCE</scope>
    <source>
        <strain evidence="6">Duluth1</strain>
        <tissue evidence="6">Whole animal</tissue>
    </source>
</reference>
<dbReference type="EMBL" id="JAIWYP010000010">
    <property type="protein sequence ID" value="KAH3753375.1"/>
    <property type="molecule type" value="Genomic_DNA"/>
</dbReference>
<dbReference type="SUPFAM" id="SSF56496">
    <property type="entry name" value="Fibrinogen C-terminal domain-like"/>
    <property type="match status" value="1"/>
</dbReference>
<name>A0A9D4DPE3_DREPO</name>
<evidence type="ECO:0000256" key="1">
    <source>
        <dbReference type="ARBA" id="ARBA00004613"/>
    </source>
</evidence>
<comment type="caution">
    <text evidence="6">The sequence shown here is derived from an EMBL/GenBank/DDBJ whole genome shotgun (WGS) entry which is preliminary data.</text>
</comment>
<dbReference type="Proteomes" id="UP000828390">
    <property type="component" value="Unassembled WGS sequence"/>
</dbReference>
<dbReference type="AlphaFoldDB" id="A0A9D4DPE3"/>
<keyword evidence="3" id="KW-1015">Disulfide bond</keyword>
<dbReference type="PROSITE" id="PS51406">
    <property type="entry name" value="FIBRINOGEN_C_2"/>
    <property type="match status" value="1"/>
</dbReference>
<dbReference type="PANTHER" id="PTHR47221:SF7">
    <property type="entry name" value="FIBRINOGEN BETA CHAIN"/>
    <property type="match status" value="1"/>
</dbReference>
<reference evidence="6" key="2">
    <citation type="submission" date="2020-11" db="EMBL/GenBank/DDBJ databases">
        <authorList>
            <person name="McCartney M.A."/>
            <person name="Auch B."/>
            <person name="Kono T."/>
            <person name="Mallez S."/>
            <person name="Becker A."/>
            <person name="Gohl D.M."/>
            <person name="Silverstein K.A.T."/>
            <person name="Koren S."/>
            <person name="Bechman K.B."/>
            <person name="Herman A."/>
            <person name="Abrahante J.E."/>
            <person name="Garbe J."/>
        </authorList>
    </citation>
    <scope>NUCLEOTIDE SEQUENCE</scope>
    <source>
        <strain evidence="6">Duluth1</strain>
        <tissue evidence="6">Whole animal</tissue>
    </source>
</reference>
<dbReference type="InterPro" id="IPR020837">
    <property type="entry name" value="Fibrinogen_CS"/>
</dbReference>
<evidence type="ECO:0000313" key="7">
    <source>
        <dbReference type="Proteomes" id="UP000828390"/>
    </source>
</evidence>
<dbReference type="PANTHER" id="PTHR47221">
    <property type="entry name" value="FIBRINOGEN ALPHA CHAIN"/>
    <property type="match status" value="1"/>
</dbReference>
<gene>
    <name evidence="5" type="ORF">DPMN_188011</name>
    <name evidence="6" type="ORF">DPMN_188043</name>
</gene>
<dbReference type="GO" id="GO:0030674">
    <property type="term" value="F:protein-macromolecule adaptor activity"/>
    <property type="evidence" value="ECO:0007669"/>
    <property type="project" value="TreeGrafter"/>
</dbReference>
<keyword evidence="7" id="KW-1185">Reference proteome</keyword>
<evidence type="ECO:0000259" key="4">
    <source>
        <dbReference type="PROSITE" id="PS51406"/>
    </source>
</evidence>
<dbReference type="Pfam" id="PF00147">
    <property type="entry name" value="Fibrinogen_C"/>
    <property type="match status" value="1"/>
</dbReference>
<dbReference type="CDD" id="cd00087">
    <property type="entry name" value="FReD"/>
    <property type="match status" value="1"/>
</dbReference>
<sequence length="194" mass="22550">MNVYCYLDSTNKGWIVIHRRQDGSVDLNRTWADYKAGFGNLSGEFWLGNEHIHKLTKDKPRQLRIDMEMFNGTKRYALYSEFNISSVSENYKLNLFGYTGDAGDCLLTECFGVHYTGGLHNGRSFSTFDRDNDQGSNNCCACYYGGGWWFDYCRSAHLNGKYFKEDSVPDRRGIIWFKITEFTTSLKFVRMSMR</sequence>
<dbReference type="PROSITE" id="PS00514">
    <property type="entry name" value="FIBRINOGEN_C_1"/>
    <property type="match status" value="1"/>
</dbReference>
<dbReference type="InterPro" id="IPR014716">
    <property type="entry name" value="Fibrinogen_a/b/g_C_1"/>
</dbReference>
<evidence type="ECO:0000256" key="2">
    <source>
        <dbReference type="ARBA" id="ARBA00022525"/>
    </source>
</evidence>
<comment type="subcellular location">
    <subcellularLocation>
        <location evidence="1">Secreted</location>
    </subcellularLocation>
</comment>
<keyword evidence="2" id="KW-0964">Secreted</keyword>
<dbReference type="InterPro" id="IPR037579">
    <property type="entry name" value="FIB_ANG-like"/>
</dbReference>
<dbReference type="GO" id="GO:0005577">
    <property type="term" value="C:fibrinogen complex"/>
    <property type="evidence" value="ECO:0007669"/>
    <property type="project" value="TreeGrafter"/>
</dbReference>
<dbReference type="GO" id="GO:0005201">
    <property type="term" value="F:extracellular matrix structural constituent"/>
    <property type="evidence" value="ECO:0007669"/>
    <property type="project" value="TreeGrafter"/>
</dbReference>
<proteinExistence type="predicted"/>
<dbReference type="GO" id="GO:0034116">
    <property type="term" value="P:positive regulation of heterotypic cell-cell adhesion"/>
    <property type="evidence" value="ECO:0007669"/>
    <property type="project" value="TreeGrafter"/>
</dbReference>
<dbReference type="Gene3D" id="3.90.215.10">
    <property type="entry name" value="Gamma Fibrinogen, chain A, domain 1"/>
    <property type="match status" value="1"/>
</dbReference>
<dbReference type="InterPro" id="IPR036056">
    <property type="entry name" value="Fibrinogen-like_C"/>
</dbReference>
<dbReference type="EMBL" id="JAIWYP010000010">
    <property type="protein sequence ID" value="KAH3753407.1"/>
    <property type="molecule type" value="Genomic_DNA"/>
</dbReference>
<evidence type="ECO:0000256" key="3">
    <source>
        <dbReference type="ARBA" id="ARBA00023157"/>
    </source>
</evidence>
<accession>A0A9D4DPE3</accession>